<protein>
    <recommendedName>
        <fullName evidence="2">CBM20 domain-containing protein</fullName>
    </recommendedName>
</protein>
<organism evidence="3 4">
    <name type="scientific">Tetradesmus obliquus</name>
    <name type="common">Green alga</name>
    <name type="synonym">Acutodesmus obliquus</name>
    <dbReference type="NCBI Taxonomy" id="3088"/>
    <lineage>
        <taxon>Eukaryota</taxon>
        <taxon>Viridiplantae</taxon>
        <taxon>Chlorophyta</taxon>
        <taxon>core chlorophytes</taxon>
        <taxon>Chlorophyceae</taxon>
        <taxon>CS clade</taxon>
        <taxon>Sphaeropleales</taxon>
        <taxon>Scenedesmaceae</taxon>
        <taxon>Tetradesmus</taxon>
    </lineage>
</organism>
<feature type="coiled-coil region" evidence="1">
    <location>
        <begin position="141"/>
        <end position="168"/>
    </location>
</feature>
<dbReference type="SUPFAM" id="SSF49452">
    <property type="entry name" value="Starch-binding domain-like"/>
    <property type="match status" value="1"/>
</dbReference>
<dbReference type="Proteomes" id="UP000256970">
    <property type="component" value="Unassembled WGS sequence"/>
</dbReference>
<sequence length="363" mass="40454">MQTSLQHRRSSTIVRASLDKRQVQLRSQTVRPPAPHRPLNREQKQKLVFFSQHWLPRLLQTQEDAHETYTRISGFGELLATEVGKAQSRLSEVMQGVLAPFAADLKNQRPGSRPRSPLLQALQDPARLRELSSPEGLPDELTGIVAQIQATNQRLRELENNYQAVDSSLLVLQEGAEMRDQETMAYRDALLQLAEDLETQEREEAARVAEAARIAAEARRLEEMRRDEQLRRELEELVSAASAVQATEANLAVAQTSADALRGAPPIKVEVGVQLQTKPGQNVVLVGSHPSLGSWSVDDALPMTWSDGHVWKASIELPPDSMDLEYKAVLRSSSGKDVWEKGTNHKADLQGSCDISLYHVFQA</sequence>
<accession>A0A383VGQ2</accession>
<dbReference type="PANTHER" id="PTHR15048:SF0">
    <property type="entry name" value="STARCH-BINDING DOMAIN-CONTAINING PROTEIN 1"/>
    <property type="match status" value="1"/>
</dbReference>
<dbReference type="SMART" id="SM01065">
    <property type="entry name" value="CBM_2"/>
    <property type="match status" value="1"/>
</dbReference>
<dbReference type="Gene3D" id="2.60.40.10">
    <property type="entry name" value="Immunoglobulins"/>
    <property type="match status" value="1"/>
</dbReference>
<dbReference type="EMBL" id="FNXT01000443">
    <property type="protein sequence ID" value="SZX64687.1"/>
    <property type="molecule type" value="Genomic_DNA"/>
</dbReference>
<feature type="domain" description="CBM20" evidence="2">
    <location>
        <begin position="261"/>
        <end position="363"/>
    </location>
</feature>
<reference evidence="3 4" key="1">
    <citation type="submission" date="2016-10" db="EMBL/GenBank/DDBJ databases">
        <authorList>
            <person name="Cai Z."/>
        </authorList>
    </citation>
    <scope>NUCLEOTIDE SEQUENCE [LARGE SCALE GENOMIC DNA]</scope>
</reference>
<dbReference type="InterPro" id="IPR002044">
    <property type="entry name" value="CBM20"/>
</dbReference>
<proteinExistence type="predicted"/>
<name>A0A383VGQ2_TETOB</name>
<dbReference type="GO" id="GO:2001070">
    <property type="term" value="F:starch binding"/>
    <property type="evidence" value="ECO:0007669"/>
    <property type="project" value="InterPro"/>
</dbReference>
<evidence type="ECO:0000313" key="4">
    <source>
        <dbReference type="Proteomes" id="UP000256970"/>
    </source>
</evidence>
<keyword evidence="1" id="KW-0175">Coiled coil</keyword>
<dbReference type="InterPro" id="IPR013784">
    <property type="entry name" value="Carb-bd-like_fold"/>
</dbReference>
<dbReference type="CDD" id="cd05467">
    <property type="entry name" value="CBM20"/>
    <property type="match status" value="1"/>
</dbReference>
<dbReference type="PROSITE" id="PS51166">
    <property type="entry name" value="CBM20"/>
    <property type="match status" value="1"/>
</dbReference>
<dbReference type="AlphaFoldDB" id="A0A383VGQ2"/>
<evidence type="ECO:0000256" key="1">
    <source>
        <dbReference type="SAM" id="Coils"/>
    </source>
</evidence>
<gene>
    <name evidence="3" type="ORF">BQ4739_LOCUS5181</name>
</gene>
<evidence type="ECO:0000313" key="3">
    <source>
        <dbReference type="EMBL" id="SZX64687.1"/>
    </source>
</evidence>
<keyword evidence="4" id="KW-1185">Reference proteome</keyword>
<dbReference type="Pfam" id="PF00686">
    <property type="entry name" value="CBM_20"/>
    <property type="match status" value="1"/>
</dbReference>
<dbReference type="InterPro" id="IPR013783">
    <property type="entry name" value="Ig-like_fold"/>
</dbReference>
<evidence type="ECO:0000259" key="2">
    <source>
        <dbReference type="PROSITE" id="PS51166"/>
    </source>
</evidence>
<dbReference type="GO" id="GO:0016020">
    <property type="term" value="C:membrane"/>
    <property type="evidence" value="ECO:0007669"/>
    <property type="project" value="TreeGrafter"/>
</dbReference>
<dbReference type="PANTHER" id="PTHR15048">
    <property type="entry name" value="STARCH-BINDING DOMAIN-CONTAINING PROTEIN 1"/>
    <property type="match status" value="1"/>
</dbReference>